<dbReference type="GO" id="GO:0016887">
    <property type="term" value="F:ATP hydrolysis activity"/>
    <property type="evidence" value="ECO:0007669"/>
    <property type="project" value="InterPro"/>
</dbReference>
<dbReference type="InterPro" id="IPR050764">
    <property type="entry name" value="CbbQ/NirQ/NorQ/GpvN"/>
</dbReference>
<keyword evidence="7" id="KW-1185">Reference proteome</keyword>
<dbReference type="PANTHER" id="PTHR42759">
    <property type="entry name" value="MOXR FAMILY PROTEIN"/>
    <property type="match status" value="1"/>
</dbReference>
<evidence type="ECO:0000313" key="6">
    <source>
        <dbReference type="EMBL" id="SEM02824.1"/>
    </source>
</evidence>
<gene>
    <name evidence="6" type="ORF">SAMN04488008_10864</name>
</gene>
<dbReference type="Gene3D" id="3.40.50.300">
    <property type="entry name" value="P-loop containing nucleotide triphosphate hydrolases"/>
    <property type="match status" value="1"/>
</dbReference>
<dbReference type="OrthoDB" id="9808397at2"/>
<evidence type="ECO:0000256" key="2">
    <source>
        <dbReference type="ARBA" id="ARBA00022840"/>
    </source>
</evidence>
<evidence type="ECO:0000313" key="7">
    <source>
        <dbReference type="Proteomes" id="UP000198990"/>
    </source>
</evidence>
<dbReference type="Proteomes" id="UP000198990">
    <property type="component" value="Unassembled WGS sequence"/>
</dbReference>
<dbReference type="STRING" id="228957.SAMN04488008_10864"/>
<evidence type="ECO:0000259" key="4">
    <source>
        <dbReference type="Pfam" id="PF07726"/>
    </source>
</evidence>
<reference evidence="7" key="1">
    <citation type="submission" date="2016-10" db="EMBL/GenBank/DDBJ databases">
        <authorList>
            <person name="Varghese N."/>
            <person name="Submissions S."/>
        </authorList>
    </citation>
    <scope>NUCLEOTIDE SEQUENCE [LARGE SCALE GENOMIC DNA]</scope>
    <source>
        <strain evidence="7">DSM 16471</strain>
    </source>
</reference>
<dbReference type="Gene3D" id="1.10.8.80">
    <property type="entry name" value="Magnesium chelatase subunit I, C-Terminal domain"/>
    <property type="match status" value="1"/>
</dbReference>
<keyword evidence="1" id="KW-0547">Nucleotide-binding</keyword>
<evidence type="ECO:0000259" key="5">
    <source>
        <dbReference type="Pfam" id="PF17863"/>
    </source>
</evidence>
<evidence type="ECO:0000256" key="3">
    <source>
        <dbReference type="ARBA" id="ARBA00061607"/>
    </source>
</evidence>
<proteinExistence type="inferred from homology"/>
<feature type="domain" description="ATPase AAA-3" evidence="4">
    <location>
        <begin position="56"/>
        <end position="186"/>
    </location>
</feature>
<dbReference type="Pfam" id="PF07726">
    <property type="entry name" value="AAA_3"/>
    <property type="match status" value="1"/>
</dbReference>
<organism evidence="6 7">
    <name type="scientific">Maribacter orientalis</name>
    <dbReference type="NCBI Taxonomy" id="228957"/>
    <lineage>
        <taxon>Bacteria</taxon>
        <taxon>Pseudomonadati</taxon>
        <taxon>Bacteroidota</taxon>
        <taxon>Flavobacteriia</taxon>
        <taxon>Flavobacteriales</taxon>
        <taxon>Flavobacteriaceae</taxon>
        <taxon>Maribacter</taxon>
    </lineage>
</organism>
<dbReference type="InterPro" id="IPR027417">
    <property type="entry name" value="P-loop_NTPase"/>
</dbReference>
<accession>A0A1H7V112</accession>
<dbReference type="CDD" id="cd00009">
    <property type="entry name" value="AAA"/>
    <property type="match status" value="1"/>
</dbReference>
<dbReference type="PANTHER" id="PTHR42759:SF1">
    <property type="entry name" value="MAGNESIUM-CHELATASE SUBUNIT CHLD"/>
    <property type="match status" value="1"/>
</dbReference>
<dbReference type="Pfam" id="PF17863">
    <property type="entry name" value="AAA_lid_2"/>
    <property type="match status" value="1"/>
</dbReference>
<feature type="domain" description="ChlI/MoxR AAA lid" evidence="5">
    <location>
        <begin position="252"/>
        <end position="322"/>
    </location>
</feature>
<dbReference type="AlphaFoldDB" id="A0A1H7V112"/>
<dbReference type="FunFam" id="3.40.50.300:FF:000640">
    <property type="entry name" value="MoxR family ATPase"/>
    <property type="match status" value="1"/>
</dbReference>
<protein>
    <submittedName>
        <fullName evidence="6">MoxR-like ATPase</fullName>
    </submittedName>
</protein>
<dbReference type="InterPro" id="IPR041628">
    <property type="entry name" value="ChlI/MoxR_AAA_lid"/>
</dbReference>
<evidence type="ECO:0000256" key="1">
    <source>
        <dbReference type="ARBA" id="ARBA00022741"/>
    </source>
</evidence>
<dbReference type="EMBL" id="FNZN01000008">
    <property type="protein sequence ID" value="SEM02824.1"/>
    <property type="molecule type" value="Genomic_DNA"/>
</dbReference>
<dbReference type="RefSeq" id="WP_091626137.1">
    <property type="nucleotide sequence ID" value="NZ_FNZN01000008.1"/>
</dbReference>
<dbReference type="PIRSF" id="PIRSF002849">
    <property type="entry name" value="AAA_ATPase_chaperone_MoxR_prd"/>
    <property type="match status" value="1"/>
</dbReference>
<sequence length="332" mass="37488">MENNEQATDDLNFDNRIPLDGLQKAVSDIKLELSKVIIGQENFIELLIVSLLVDGHVLIEGVPGIAKTITAKLFAKTLKTDFSRIQFTPDLMPSDILGTSVFNAKTTEFEFKKGPIFSNIILIDEINRAPAKTQAAMFETMEERQVTMNGTTYPMDAPFMVLATQNPIEQEGTYALPEAQLDRFIFKIKVEYPNLEEEILILKTHHERKGDLPQKEIKGVLTPKELLRFKKQIQEIIVEEKIFKYIAEVINKTRNHPHLYLGGSPRASIAALNSAKAFAALNGRDFVTPEDVKKAMVPILNHRVILTPEREMEGITTESVVKMIMESVEIPR</sequence>
<comment type="similarity">
    <text evidence="3">Belongs to the MoxR family.</text>
</comment>
<dbReference type="InterPro" id="IPR011703">
    <property type="entry name" value="ATPase_AAA-3"/>
</dbReference>
<dbReference type="SUPFAM" id="SSF52540">
    <property type="entry name" value="P-loop containing nucleoside triphosphate hydrolases"/>
    <property type="match status" value="1"/>
</dbReference>
<dbReference type="GO" id="GO:0005524">
    <property type="term" value="F:ATP binding"/>
    <property type="evidence" value="ECO:0007669"/>
    <property type="project" value="UniProtKB-KW"/>
</dbReference>
<keyword evidence="2" id="KW-0067">ATP-binding</keyword>
<name>A0A1H7V112_9FLAO</name>